<proteinExistence type="predicted"/>
<comment type="caution">
    <text evidence="2">The sequence shown here is derived from an EMBL/GenBank/DDBJ whole genome shotgun (WGS) entry which is preliminary data.</text>
</comment>
<dbReference type="Gene3D" id="3.40.630.30">
    <property type="match status" value="1"/>
</dbReference>
<dbReference type="PROSITE" id="PS51186">
    <property type="entry name" value="GNAT"/>
    <property type="match status" value="1"/>
</dbReference>
<reference evidence="2 3" key="1">
    <citation type="submission" date="2019-09" db="EMBL/GenBank/DDBJ databases">
        <authorList>
            <person name="Cao W.R."/>
        </authorList>
    </citation>
    <scope>NUCLEOTIDE SEQUENCE [LARGE SCALE GENOMIC DNA]</scope>
    <source>
        <strain evidence="2 3">B1N29</strain>
    </source>
</reference>
<dbReference type="SUPFAM" id="SSF55729">
    <property type="entry name" value="Acyl-CoA N-acyltransferases (Nat)"/>
    <property type="match status" value="1"/>
</dbReference>
<sequence>MSEIMSMTIKTFDAFTRLSINDINRTANFIYANSGEFRDSKSAIRKSLLYAAKEIAGLGGFVFLMEHKTEIVGAVVVNKTGMNEYLSENILVYIAVKEEFADQGIASELIKHTKSYCRGAIAIHINKNNPMIKLFENEGFEARNIEMRLTR</sequence>
<dbReference type="Proteomes" id="UP000441333">
    <property type="component" value="Unassembled WGS sequence"/>
</dbReference>
<dbReference type="AlphaFoldDB" id="A0A6N6MG03"/>
<dbReference type="GO" id="GO:0016747">
    <property type="term" value="F:acyltransferase activity, transferring groups other than amino-acyl groups"/>
    <property type="evidence" value="ECO:0007669"/>
    <property type="project" value="InterPro"/>
</dbReference>
<dbReference type="InterPro" id="IPR000182">
    <property type="entry name" value="GNAT_dom"/>
</dbReference>
<dbReference type="EMBL" id="WAAT01000050">
    <property type="protein sequence ID" value="KAB1067074.1"/>
    <property type="molecule type" value="Genomic_DNA"/>
</dbReference>
<evidence type="ECO:0000313" key="2">
    <source>
        <dbReference type="EMBL" id="KAB1067074.1"/>
    </source>
</evidence>
<protein>
    <submittedName>
        <fullName evidence="2">GNAT family N-acetyltransferase</fullName>
    </submittedName>
</protein>
<gene>
    <name evidence="2" type="ORF">F6U93_11675</name>
</gene>
<keyword evidence="3" id="KW-1185">Reference proteome</keyword>
<evidence type="ECO:0000313" key="3">
    <source>
        <dbReference type="Proteomes" id="UP000441333"/>
    </source>
</evidence>
<name>A0A6N6MG03_9FLAO</name>
<feature type="domain" description="N-acetyltransferase" evidence="1">
    <location>
        <begin position="7"/>
        <end position="151"/>
    </location>
</feature>
<dbReference type="Pfam" id="PF13508">
    <property type="entry name" value="Acetyltransf_7"/>
    <property type="match status" value="1"/>
</dbReference>
<dbReference type="CDD" id="cd04301">
    <property type="entry name" value="NAT_SF"/>
    <property type="match status" value="1"/>
</dbReference>
<organism evidence="2 3">
    <name type="scientific">Pseudotamlana haliotis</name>
    <dbReference type="NCBI Taxonomy" id="2614804"/>
    <lineage>
        <taxon>Bacteria</taxon>
        <taxon>Pseudomonadati</taxon>
        <taxon>Bacteroidota</taxon>
        <taxon>Flavobacteriia</taxon>
        <taxon>Flavobacteriales</taxon>
        <taxon>Flavobacteriaceae</taxon>
        <taxon>Pseudotamlana</taxon>
    </lineage>
</organism>
<evidence type="ECO:0000259" key="1">
    <source>
        <dbReference type="PROSITE" id="PS51186"/>
    </source>
</evidence>
<accession>A0A6N6MG03</accession>
<dbReference type="InterPro" id="IPR016181">
    <property type="entry name" value="Acyl_CoA_acyltransferase"/>
</dbReference>
<keyword evidence="2" id="KW-0808">Transferase</keyword>